<sequence length="132" mass="14895">MTLCSDLVGYLTVSRVDNEFDDVYLMTTLDSIPLEAFTLQVMILNLKFQPLNISKLKSTSSYLLTETLIFKGMVKRTWPCLDENEAYLTTADSAINLLPKATKPVVGWKGVEYKAAFPILNTWCQLLSSRYG</sequence>
<accession>A0A2U1QP89</accession>
<dbReference type="Proteomes" id="UP000245207">
    <property type="component" value="Unassembled WGS sequence"/>
</dbReference>
<keyword evidence="2" id="KW-1185">Reference proteome</keyword>
<gene>
    <name evidence="1" type="ORF">CTI12_AA003340</name>
</gene>
<evidence type="ECO:0000313" key="1">
    <source>
        <dbReference type="EMBL" id="PWA99826.1"/>
    </source>
</evidence>
<dbReference type="EMBL" id="PKPP01000005">
    <property type="protein sequence ID" value="PWA99826.1"/>
    <property type="molecule type" value="Genomic_DNA"/>
</dbReference>
<evidence type="ECO:0000313" key="2">
    <source>
        <dbReference type="Proteomes" id="UP000245207"/>
    </source>
</evidence>
<protein>
    <submittedName>
        <fullName evidence="1">Uncharacterized protein</fullName>
    </submittedName>
</protein>
<reference evidence="1 2" key="1">
    <citation type="journal article" date="2018" name="Mol. Plant">
        <title>The genome of Artemisia annua provides insight into the evolution of Asteraceae family and artemisinin biosynthesis.</title>
        <authorList>
            <person name="Shen Q."/>
            <person name="Zhang L."/>
            <person name="Liao Z."/>
            <person name="Wang S."/>
            <person name="Yan T."/>
            <person name="Shi P."/>
            <person name="Liu M."/>
            <person name="Fu X."/>
            <person name="Pan Q."/>
            <person name="Wang Y."/>
            <person name="Lv Z."/>
            <person name="Lu X."/>
            <person name="Zhang F."/>
            <person name="Jiang W."/>
            <person name="Ma Y."/>
            <person name="Chen M."/>
            <person name="Hao X."/>
            <person name="Li L."/>
            <person name="Tang Y."/>
            <person name="Lv G."/>
            <person name="Zhou Y."/>
            <person name="Sun X."/>
            <person name="Brodelius P.E."/>
            <person name="Rose J.K.C."/>
            <person name="Tang K."/>
        </authorList>
    </citation>
    <scope>NUCLEOTIDE SEQUENCE [LARGE SCALE GENOMIC DNA]</scope>
    <source>
        <strain evidence="2">cv. Huhao1</strain>
        <tissue evidence="1">Leaf</tissue>
    </source>
</reference>
<organism evidence="1 2">
    <name type="scientific">Artemisia annua</name>
    <name type="common">Sweet wormwood</name>
    <dbReference type="NCBI Taxonomy" id="35608"/>
    <lineage>
        <taxon>Eukaryota</taxon>
        <taxon>Viridiplantae</taxon>
        <taxon>Streptophyta</taxon>
        <taxon>Embryophyta</taxon>
        <taxon>Tracheophyta</taxon>
        <taxon>Spermatophyta</taxon>
        <taxon>Magnoliopsida</taxon>
        <taxon>eudicotyledons</taxon>
        <taxon>Gunneridae</taxon>
        <taxon>Pentapetalae</taxon>
        <taxon>asterids</taxon>
        <taxon>campanulids</taxon>
        <taxon>Asterales</taxon>
        <taxon>Asteraceae</taxon>
        <taxon>Asteroideae</taxon>
        <taxon>Anthemideae</taxon>
        <taxon>Artemisiinae</taxon>
        <taxon>Artemisia</taxon>
    </lineage>
</organism>
<dbReference type="STRING" id="35608.A0A2U1QP89"/>
<comment type="caution">
    <text evidence="1">The sequence shown here is derived from an EMBL/GenBank/DDBJ whole genome shotgun (WGS) entry which is preliminary data.</text>
</comment>
<name>A0A2U1QP89_ARTAN</name>
<dbReference type="AlphaFoldDB" id="A0A2U1QP89"/>
<proteinExistence type="predicted"/>